<evidence type="ECO:0000313" key="2">
    <source>
        <dbReference type="EMBL" id="KOF86236.1"/>
    </source>
</evidence>
<name>A0A0L8HAB7_OCTBM</name>
<sequence>MYIQTTTIHHQDSHLPSTGTSSYQFLPQPSLDAFNSTHPIFFHSHIIITTTTSSSPPLSLTHSFHKVNSLHHTHTKSLSFSLSHLMPTHNTPFAHLSPIPAANPPPEIGISSMTFRTDALHTWAGNAVPLDHKNFSIKNYFTIEQAE</sequence>
<gene>
    <name evidence="2" type="ORF">OCBIM_22019049mg</name>
</gene>
<evidence type="ECO:0000256" key="1">
    <source>
        <dbReference type="SAM" id="MobiDB-lite"/>
    </source>
</evidence>
<protein>
    <submittedName>
        <fullName evidence="2">Uncharacterized protein</fullName>
    </submittedName>
</protein>
<proteinExistence type="predicted"/>
<reference evidence="2" key="1">
    <citation type="submission" date="2015-07" db="EMBL/GenBank/DDBJ databases">
        <title>MeaNS - Measles Nucleotide Surveillance Program.</title>
        <authorList>
            <person name="Tran T."/>
            <person name="Druce J."/>
        </authorList>
    </citation>
    <scope>NUCLEOTIDE SEQUENCE</scope>
    <source>
        <strain evidence="2">UCB-OBI-ISO-001</strain>
        <tissue evidence="2">Gonad</tissue>
    </source>
</reference>
<dbReference type="AlphaFoldDB" id="A0A0L8HAB7"/>
<accession>A0A0L8HAB7</accession>
<organism evidence="2">
    <name type="scientific">Octopus bimaculoides</name>
    <name type="common">California two-spotted octopus</name>
    <dbReference type="NCBI Taxonomy" id="37653"/>
    <lineage>
        <taxon>Eukaryota</taxon>
        <taxon>Metazoa</taxon>
        <taxon>Spiralia</taxon>
        <taxon>Lophotrochozoa</taxon>
        <taxon>Mollusca</taxon>
        <taxon>Cephalopoda</taxon>
        <taxon>Coleoidea</taxon>
        <taxon>Octopodiformes</taxon>
        <taxon>Octopoda</taxon>
        <taxon>Incirrata</taxon>
        <taxon>Octopodidae</taxon>
        <taxon>Octopus</taxon>
    </lineage>
</organism>
<feature type="region of interest" description="Disordered" evidence="1">
    <location>
        <begin position="1"/>
        <end position="20"/>
    </location>
</feature>
<dbReference type="EMBL" id="KQ418711">
    <property type="protein sequence ID" value="KOF86236.1"/>
    <property type="molecule type" value="Genomic_DNA"/>
</dbReference>